<evidence type="ECO:0000256" key="1">
    <source>
        <dbReference type="SAM" id="MobiDB-lite"/>
    </source>
</evidence>
<proteinExistence type="predicted"/>
<accession>A0AAW2WUA7</accession>
<sequence length="55" mass="5995">MSSDRRPVPSALPNNRAQGCRSRNGGVPWPQGELKDKTPLMPGSCHKEKEVPVPT</sequence>
<feature type="compositionally biased region" description="Basic and acidic residues" evidence="1">
    <location>
        <begin position="45"/>
        <end position="55"/>
    </location>
</feature>
<protein>
    <submittedName>
        <fullName evidence="2">Uncharacterized protein</fullName>
    </submittedName>
</protein>
<evidence type="ECO:0000313" key="2">
    <source>
        <dbReference type="EMBL" id="KAL0445467.1"/>
    </source>
</evidence>
<comment type="caution">
    <text evidence="2">The sequence shown here is derived from an EMBL/GenBank/DDBJ whole genome shotgun (WGS) entry which is preliminary data.</text>
</comment>
<reference evidence="2" key="2">
    <citation type="journal article" date="2024" name="Plant">
        <title>Genomic evolution and insights into agronomic trait innovations of Sesamum species.</title>
        <authorList>
            <person name="Miao H."/>
            <person name="Wang L."/>
            <person name="Qu L."/>
            <person name="Liu H."/>
            <person name="Sun Y."/>
            <person name="Le M."/>
            <person name="Wang Q."/>
            <person name="Wei S."/>
            <person name="Zheng Y."/>
            <person name="Lin W."/>
            <person name="Duan Y."/>
            <person name="Cao H."/>
            <person name="Xiong S."/>
            <person name="Wang X."/>
            <person name="Wei L."/>
            <person name="Li C."/>
            <person name="Ma Q."/>
            <person name="Ju M."/>
            <person name="Zhao R."/>
            <person name="Li G."/>
            <person name="Mu C."/>
            <person name="Tian Q."/>
            <person name="Mei H."/>
            <person name="Zhang T."/>
            <person name="Gao T."/>
            <person name="Zhang H."/>
        </authorList>
    </citation>
    <scope>NUCLEOTIDE SEQUENCE</scope>
    <source>
        <strain evidence="2">KEN1</strain>
    </source>
</reference>
<dbReference type="EMBL" id="JACGWN010000006">
    <property type="protein sequence ID" value="KAL0445467.1"/>
    <property type="molecule type" value="Genomic_DNA"/>
</dbReference>
<name>A0AAW2WUA7_9LAMI</name>
<gene>
    <name evidence="2" type="ORF">Slati_1674600</name>
</gene>
<reference evidence="2" key="1">
    <citation type="submission" date="2020-06" db="EMBL/GenBank/DDBJ databases">
        <authorList>
            <person name="Li T."/>
            <person name="Hu X."/>
            <person name="Zhang T."/>
            <person name="Song X."/>
            <person name="Zhang H."/>
            <person name="Dai N."/>
            <person name="Sheng W."/>
            <person name="Hou X."/>
            <person name="Wei L."/>
        </authorList>
    </citation>
    <scope>NUCLEOTIDE SEQUENCE</scope>
    <source>
        <strain evidence="2">KEN1</strain>
        <tissue evidence="2">Leaf</tissue>
    </source>
</reference>
<organism evidence="2">
    <name type="scientific">Sesamum latifolium</name>
    <dbReference type="NCBI Taxonomy" id="2727402"/>
    <lineage>
        <taxon>Eukaryota</taxon>
        <taxon>Viridiplantae</taxon>
        <taxon>Streptophyta</taxon>
        <taxon>Embryophyta</taxon>
        <taxon>Tracheophyta</taxon>
        <taxon>Spermatophyta</taxon>
        <taxon>Magnoliopsida</taxon>
        <taxon>eudicotyledons</taxon>
        <taxon>Gunneridae</taxon>
        <taxon>Pentapetalae</taxon>
        <taxon>asterids</taxon>
        <taxon>lamiids</taxon>
        <taxon>Lamiales</taxon>
        <taxon>Pedaliaceae</taxon>
        <taxon>Sesamum</taxon>
    </lineage>
</organism>
<feature type="region of interest" description="Disordered" evidence="1">
    <location>
        <begin position="1"/>
        <end position="55"/>
    </location>
</feature>
<dbReference type="AlphaFoldDB" id="A0AAW2WUA7"/>